<dbReference type="Proteomes" id="UP000309033">
    <property type="component" value="Unassembled WGS sequence"/>
</dbReference>
<evidence type="ECO:0000313" key="3">
    <source>
        <dbReference type="Proteomes" id="UP000309033"/>
    </source>
</evidence>
<feature type="signal peptide" evidence="1">
    <location>
        <begin position="1"/>
        <end position="24"/>
    </location>
</feature>
<gene>
    <name evidence="2" type="ORF">FED44_07365</name>
</gene>
<keyword evidence="3" id="KW-1185">Reference proteome</keyword>
<name>A0A5R8ZE57_9ACTN</name>
<evidence type="ECO:0008006" key="4">
    <source>
        <dbReference type="Google" id="ProtNLM"/>
    </source>
</evidence>
<dbReference type="AlphaFoldDB" id="A0A5R8ZE57"/>
<accession>A0A5R8ZE57</accession>
<dbReference type="EMBL" id="VANP01000002">
    <property type="protein sequence ID" value="TLP64022.1"/>
    <property type="molecule type" value="Genomic_DNA"/>
</dbReference>
<keyword evidence="1" id="KW-0732">Signal</keyword>
<organism evidence="2 3">
    <name type="scientific">Microbispora triticiradicis</name>
    <dbReference type="NCBI Taxonomy" id="2200763"/>
    <lineage>
        <taxon>Bacteria</taxon>
        <taxon>Bacillati</taxon>
        <taxon>Actinomycetota</taxon>
        <taxon>Actinomycetes</taxon>
        <taxon>Streptosporangiales</taxon>
        <taxon>Streptosporangiaceae</taxon>
        <taxon>Microbispora</taxon>
    </lineage>
</organism>
<evidence type="ECO:0000256" key="1">
    <source>
        <dbReference type="SAM" id="SignalP"/>
    </source>
</evidence>
<reference evidence="2" key="1">
    <citation type="submission" date="2019-05" db="EMBL/GenBank/DDBJ databases">
        <title>Isolation, diversity and antifungal activity of Actinobacteria from wheat.</title>
        <authorList>
            <person name="Yu B."/>
        </authorList>
    </citation>
    <scope>NUCLEOTIDE SEQUENCE [LARGE SCALE GENOMIC DNA]</scope>
    <source>
        <strain evidence="2">NEAU-HEGS1-5</strain>
    </source>
</reference>
<sequence length="137" mass="13625">MKPAGVLFAAVVATLLGVMPGAPAGAATPSVASANLLGGSCSPSLYFTQTGGAAVAVNASITCSSSVDYLQADVQLRRSGSNVASNVCGTTDWSVSCDAGVACQSGSYQASAQFQAYSTSGYGDYTTYTTGVYTITC</sequence>
<protein>
    <recommendedName>
        <fullName evidence="4">Spore-associated protein A</fullName>
    </recommendedName>
</protein>
<feature type="chain" id="PRO_5038949609" description="Spore-associated protein A" evidence="1">
    <location>
        <begin position="25"/>
        <end position="137"/>
    </location>
</feature>
<evidence type="ECO:0000313" key="2">
    <source>
        <dbReference type="EMBL" id="TLP64022.1"/>
    </source>
</evidence>
<comment type="caution">
    <text evidence="2">The sequence shown here is derived from an EMBL/GenBank/DDBJ whole genome shotgun (WGS) entry which is preliminary data.</text>
</comment>
<proteinExistence type="predicted"/>
<dbReference type="OrthoDB" id="9974449at2"/>